<accession>A0ABQ9YDH7</accession>
<feature type="compositionally biased region" description="Basic and acidic residues" evidence="1">
    <location>
        <begin position="66"/>
        <end position="80"/>
    </location>
</feature>
<organism evidence="2 3">
    <name type="scientific">Blattamonas nauphoetae</name>
    <dbReference type="NCBI Taxonomy" id="2049346"/>
    <lineage>
        <taxon>Eukaryota</taxon>
        <taxon>Metamonada</taxon>
        <taxon>Preaxostyla</taxon>
        <taxon>Oxymonadida</taxon>
        <taxon>Blattamonas</taxon>
    </lineage>
</organism>
<feature type="region of interest" description="Disordered" evidence="1">
    <location>
        <begin position="34"/>
        <end position="80"/>
    </location>
</feature>
<evidence type="ECO:0000256" key="1">
    <source>
        <dbReference type="SAM" id="MobiDB-lite"/>
    </source>
</evidence>
<evidence type="ECO:0000313" key="2">
    <source>
        <dbReference type="EMBL" id="KAK2961816.1"/>
    </source>
</evidence>
<evidence type="ECO:0000313" key="3">
    <source>
        <dbReference type="Proteomes" id="UP001281761"/>
    </source>
</evidence>
<gene>
    <name evidence="2" type="ORF">BLNAU_3253</name>
</gene>
<reference evidence="2 3" key="1">
    <citation type="journal article" date="2022" name="bioRxiv">
        <title>Genomics of Preaxostyla Flagellates Illuminates Evolutionary Transitions and the Path Towards Mitochondrial Loss.</title>
        <authorList>
            <person name="Novak L.V.F."/>
            <person name="Treitli S.C."/>
            <person name="Pyrih J."/>
            <person name="Halakuc P."/>
            <person name="Pipaliya S.V."/>
            <person name="Vacek V."/>
            <person name="Brzon O."/>
            <person name="Soukal P."/>
            <person name="Eme L."/>
            <person name="Dacks J.B."/>
            <person name="Karnkowska A."/>
            <person name="Elias M."/>
            <person name="Hampl V."/>
        </authorList>
    </citation>
    <scope>NUCLEOTIDE SEQUENCE [LARGE SCALE GENOMIC DNA]</scope>
    <source>
        <strain evidence="2">NAU3</strain>
        <tissue evidence="2">Gut</tissue>
    </source>
</reference>
<dbReference type="Proteomes" id="UP001281761">
    <property type="component" value="Unassembled WGS sequence"/>
</dbReference>
<dbReference type="EMBL" id="JARBJD010000014">
    <property type="protein sequence ID" value="KAK2961816.1"/>
    <property type="molecule type" value="Genomic_DNA"/>
</dbReference>
<keyword evidence="3" id="KW-1185">Reference proteome</keyword>
<protein>
    <submittedName>
        <fullName evidence="2">Uncharacterized protein</fullName>
    </submittedName>
</protein>
<comment type="caution">
    <text evidence="2">The sequence shown here is derived from an EMBL/GenBank/DDBJ whole genome shotgun (WGS) entry which is preliminary data.</text>
</comment>
<name>A0ABQ9YDH7_9EUKA</name>
<feature type="compositionally biased region" description="Basic and acidic residues" evidence="1">
    <location>
        <begin position="47"/>
        <end position="59"/>
    </location>
</feature>
<proteinExistence type="predicted"/>
<sequence>MEIARFGKVQRGADGVYVTKRDAGRAVRAHLQEEMRNNSKTRFPSTTRREHTIRCEETQKSQNNDKQAEKDFEVKKENER</sequence>